<keyword evidence="4" id="KW-1185">Reference proteome</keyword>
<feature type="transmembrane region" description="Helical" evidence="2">
    <location>
        <begin position="131"/>
        <end position="153"/>
    </location>
</feature>
<evidence type="ECO:0000313" key="4">
    <source>
        <dbReference type="Proteomes" id="UP000440224"/>
    </source>
</evidence>
<feature type="transmembrane region" description="Helical" evidence="2">
    <location>
        <begin position="66"/>
        <end position="85"/>
    </location>
</feature>
<dbReference type="AlphaFoldDB" id="A0A6N7PY75"/>
<gene>
    <name evidence="3" type="ORF">GF068_17550</name>
</gene>
<organism evidence="3 4">
    <name type="scientific">Polyangium spumosum</name>
    <dbReference type="NCBI Taxonomy" id="889282"/>
    <lineage>
        <taxon>Bacteria</taxon>
        <taxon>Pseudomonadati</taxon>
        <taxon>Myxococcota</taxon>
        <taxon>Polyangia</taxon>
        <taxon>Polyangiales</taxon>
        <taxon>Polyangiaceae</taxon>
        <taxon>Polyangium</taxon>
    </lineage>
</organism>
<evidence type="ECO:0000256" key="1">
    <source>
        <dbReference type="SAM" id="MobiDB-lite"/>
    </source>
</evidence>
<feature type="region of interest" description="Disordered" evidence="1">
    <location>
        <begin position="1"/>
        <end position="22"/>
    </location>
</feature>
<accession>A0A6N7PY75</accession>
<name>A0A6N7PY75_9BACT</name>
<dbReference type="RefSeq" id="WP_153820567.1">
    <property type="nucleotide sequence ID" value="NZ_WJIE01000005.1"/>
</dbReference>
<proteinExistence type="predicted"/>
<feature type="transmembrane region" description="Helical" evidence="2">
    <location>
        <begin position="97"/>
        <end position="119"/>
    </location>
</feature>
<evidence type="ECO:0000313" key="3">
    <source>
        <dbReference type="EMBL" id="MRG93701.1"/>
    </source>
</evidence>
<comment type="caution">
    <text evidence="3">The sequence shown here is derived from an EMBL/GenBank/DDBJ whole genome shotgun (WGS) entry which is preliminary data.</text>
</comment>
<dbReference type="EMBL" id="WJIE01000005">
    <property type="protein sequence ID" value="MRG93701.1"/>
    <property type="molecule type" value="Genomic_DNA"/>
</dbReference>
<reference evidence="3 4" key="1">
    <citation type="submission" date="2019-10" db="EMBL/GenBank/DDBJ databases">
        <title>A soil myxobacterium in the family Polyangiaceae.</title>
        <authorList>
            <person name="Li Y."/>
            <person name="Wang J."/>
        </authorList>
    </citation>
    <scope>NUCLEOTIDE SEQUENCE [LARGE SCALE GENOMIC DNA]</scope>
    <source>
        <strain evidence="3 4">DSM 14734</strain>
    </source>
</reference>
<protein>
    <submittedName>
        <fullName evidence="3">Uncharacterized protein</fullName>
    </submittedName>
</protein>
<keyword evidence="2" id="KW-0812">Transmembrane</keyword>
<dbReference type="OrthoDB" id="9836796at2"/>
<sequence length="182" mass="19980">MAHEQETPEGEEGLPETPPKRRRSPFRRVVLLALFALTLPFDWGERSSCQGGPRTFTGIDLFTDNPSNGIIDAFVFLAPVLLGLVQRPVRNAAARLLMELGAMVFASVATLYCFLNAVFSGGFPHSSGRVYLAPWIATLAPLLMLVDACQGAVERIRELLEARKRRRSVSTDQEAPRGSPEA</sequence>
<evidence type="ECO:0000256" key="2">
    <source>
        <dbReference type="SAM" id="Phobius"/>
    </source>
</evidence>
<keyword evidence="2" id="KW-1133">Transmembrane helix</keyword>
<dbReference type="Proteomes" id="UP000440224">
    <property type="component" value="Unassembled WGS sequence"/>
</dbReference>
<keyword evidence="2" id="KW-0472">Membrane</keyword>